<protein>
    <submittedName>
        <fullName evidence="5">Tetratricopeptide repeat protein</fullName>
    </submittedName>
</protein>
<dbReference type="EMBL" id="CP114040">
    <property type="protein sequence ID" value="WAS98083.1"/>
    <property type="molecule type" value="Genomic_DNA"/>
</dbReference>
<feature type="repeat" description="TPR" evidence="3">
    <location>
        <begin position="152"/>
        <end position="185"/>
    </location>
</feature>
<dbReference type="PROSITE" id="PS50005">
    <property type="entry name" value="TPR"/>
    <property type="match status" value="2"/>
</dbReference>
<gene>
    <name evidence="5" type="ORF">O0S08_18245</name>
</gene>
<proteinExistence type="predicted"/>
<dbReference type="Pfam" id="PF14559">
    <property type="entry name" value="TPR_19"/>
    <property type="match status" value="2"/>
</dbReference>
<keyword evidence="1" id="KW-0677">Repeat</keyword>
<evidence type="ECO:0000313" key="5">
    <source>
        <dbReference type="EMBL" id="WAS98083.1"/>
    </source>
</evidence>
<keyword evidence="6" id="KW-1185">Reference proteome</keyword>
<feature type="compositionally biased region" description="Pro residues" evidence="4">
    <location>
        <begin position="1759"/>
        <end position="1805"/>
    </location>
</feature>
<dbReference type="Gene3D" id="1.25.40.10">
    <property type="entry name" value="Tetratricopeptide repeat domain"/>
    <property type="match status" value="9"/>
</dbReference>
<dbReference type="Proteomes" id="UP001164459">
    <property type="component" value="Chromosome"/>
</dbReference>
<dbReference type="InterPro" id="IPR051012">
    <property type="entry name" value="CellSynth/LPSAsmb/PSIAsmb"/>
</dbReference>
<name>A0ABY7HFL7_9BACT</name>
<sequence>MPETAVAPKRQPSPHDLPCPLPPVAPGEPPELTAFRSKPSDDAFLKLRRAFREAENWSGLATLLVVHAAAITGPPKVGELCVQAYELWYDRVKDKSQAAYALVRALQAEPHNSRAFELLRKVYGELGALDELATLLKFRLDHLRRHDRAAVPGALVELGKVDEQRCQIDEAIACYRAALEINPQERDASDQLIRLHLQAGAWLRVIDLINAELARTDSVRERDRFAALHLRLARIEAEQLENIPSAALHLQAALKANPDDVAALRAFGALYLGSGKASDEGLQKAADVFFRAAKLARSQSDDKIAYSLLRRAMSLRPDHHEAGNALAELLMAQEKWMELDDLYGAWIGYVTEADSYGLWLSRGELLETRLARREEARACYEQASRLERPGGDAWLRLEALLVELGDNHGLVSLYERWSEQDPGSLPTGKLLWAARVAREDLGDEERAAVSFYRVLEREPFNHEAFEGYKEHWRRKNNWSHLAGLILYQVDQALQMGGGSDSPLARPEFAEHFVELAEIYERRLGDLAGALDAWNRLALAYPNDWRPRDQIARIDKRARMLDANLAGLEAELQRTADPQRRFEVLRRLSQAHRERMTDPQRTIFLLQEMLALAPGHEGALRALAEMYERTGAYDQVIDLLRRQHDVTRSISQRVVLLRRMAELWQHELHSPREALWACEQILGYSPSDMDAVHRMQGLCAELGDAGGEYEALSRELGLVGDPAQRTRIIRRMADVADRKLQDPQRSAQAWTQLQAGDPHNLEVTDKLIAAYEALGNREELANLLGKAASSARTPPIRQLDYLMRLGHVAESSLGDADLACSAFERALRIHRDHRGATEALTRLYRNLGSWHGLAASLGTLQEMADSDEEALGIGWERAEILADRLDNPAAAIRVLEQLASTTAVGNRDVALKLLELYERAGQFDRLIRHAEILLLSALETDERRELFSLVARTYVVNLSAPQKAIAAFQRFMREEPDDGEGLKILGELQALAGDHQATLDTLGKRLESLTDAAQQVVTLEQMAEVCEYGLGHAKRALALLGRALGIAPGSRDLKQKIEGFAERHGMYKDLLVVYGERFTEMSGRAESRGQIDLCLGASATAEKKIGDADLAFAWARKAYFVALRAGLDAGPVQGRLEGLAQAHGLWPQMLEVSEQELAFQEKTPNYGDFGTIALLMSAAEIARERLGDPARAIGYLQRAYKLRPDDEDLGRQIEALGEQHQMWQALIDLQEAKLARAKTGLGRFDACVAIAKLYERHLSDPKRAFQWLRRAETDLRPADPSLAEEAAGLMTELAQRHALWPELADHHRGLALAKLQRNERGGLNQLKDSARIDYEKRQDPLAALRTLRLGVAYDRDGAALMPAIEAMAAKVDEKRSPDTPPTGALTLLSVTQQIIGQTVDPALKLQLLKRRAELRTGLGDTAGAIAEWLRALSLHPGSEEARFELDRLAERDNLWHLLLLAPASELAFGTGKAQQGKLLTQIAELYENCLGRPEYALRARIAAWKLQGDLPPETGELGPTHSKMWHLAGLTGTYHTPPPARDPLLWPQIVPPELADRDQWRKLGLDPDTLAPRIAVKPRATTKDKEESSVMELDDLEEVSRPTAEILLSELEPLEELRRGGGKEVVARPGKGNVRAETHTNIVDIAELEPVELSATAVKIRSPRPPRGETDIVDIADLEPVEASSVSVRAAGLPRQESGVFDLADLEPIEDSLVGPAPKRPSAEVSGVLDLDEMLELDDDAPRPVSHKRSLPRPAAKPLKPIPPRPPGGKPVAKAPPPTRRPAAPPPPSRPPEPVPAASLPPPPPVASRELIDAVTAGLPALPELDAPVLPTRPSASSAWHELAHAYASVVPASKSERAGLQRLLARLWDEGAGMPDAALERYEEALALVPDDAAALSGLVNMAERTGDPERLITALSRLLSDLTLPEHIVAYHSRLADLYEQTGQPERAEEQYRGVLAVSPKHLPALRSLAALHAKTGREREAAEASARLYDAEVDGLTLEERIPRVLQLARDLAYRADRSLEAIRRLEALVKETPETADVHAELIEILQREGLWVRAVEALRAASEVVPNPDARVRCLARAATLTEERLGQLDAAIATWCEVLIYNPGDPDALARLQNLYLRTEQYAKLLPILDRRLGQVAPGDRDARIALLVVKARALQEGQGDEAAALETLETLAAEAPENDDVVLGLSRLYRKGGRMDDGVEMLRRRLAEIVSDMEVRSEPLDEEPLPFDVPEPVSPALAARRVRIAEALATALAEEAGDPRGALETLDEALAAAPPDAALGLQQRRVALARTLGDDRALTVSLAAVGEPDGLLEAAAIARDRLREPELAAQLFTRVLAELAPGAPQRSRRLSQAIEGLVGLRLAAGDLAGADALLDAQLAQIDDPEIRARILTESGRALLRGGQEFARARQRFEAALAADPDYAPARLALGASLIDAGLHAEAEATLEAAVEAFGLTRDQPRLVEGLLMLAHLFEQTDRANEAYRRLSMALRHVPDDLEIRAAMAHNRAAAGRHRDAVAALEPVEQRLAAGTPVPPERAPVVADLLILAAECDAKQNAPAERLAARYARALELAPRHRKARAALAQLAQESGRLVDAAEHTLALADLETDPEARGRALLAAGMLFHEAAGAAAEAGEETVASTSAQKILGAAFDAVQAGLALIQDIPHPVLDRRQLEAAFWTAVTRNAGIALGCLDRLLHHPDLRDAKRAAFLLEGVKIALQRGQPDDPARALGYARAAVELLPDAAAPIHGLVDALRAAGEVDEIEPAVRAYLARDSVQKPPGDPREARDRQRLLVRLADLVVQAEPPPDPKDSRPAQAIRLLERAAELDPAGLGLAPRRQLARLYVDEKIQGPQVRSNSDALLHLDPLDEASLAALARHCADHGERDRAHAIHQLLRIVSPGHAEAGAFLTSHELLSVRSGKLDPSTVVEPAPADAGVVPAMTALWEGAAELLAEELPRPQFSEAAWIEAETDKDTLLWKVWTELGTQMPAQGVRIADVELIPDGRVDGGWTSVSCVHPPVIMVGPAARAETTAPRLRFALGRALFFTRPAAILVAGLPKPLFAGVLAAALQAFHPRHTRRVRAREEVDLAARLGQTLARKLPIRLARQLSSQFKEREQEGFDSRDWRAWVQRSGDRVGLCLSRNLGAALDILGLPQEPGERSAALKARAAHDADLRDLLVFAVSPAYVGARRALGFEVKSR</sequence>
<feature type="region of interest" description="Disordered" evidence="4">
    <location>
        <begin position="1736"/>
        <end position="1807"/>
    </location>
</feature>
<dbReference type="PANTHER" id="PTHR45586">
    <property type="entry name" value="TPR REPEAT-CONTAINING PROTEIN PA4667"/>
    <property type="match status" value="1"/>
</dbReference>
<dbReference type="InterPro" id="IPR019734">
    <property type="entry name" value="TPR_rpt"/>
</dbReference>
<evidence type="ECO:0000256" key="3">
    <source>
        <dbReference type="PROSITE-ProRule" id="PRU00339"/>
    </source>
</evidence>
<dbReference type="RefSeq" id="WP_269040449.1">
    <property type="nucleotide sequence ID" value="NZ_CP114040.1"/>
</dbReference>
<feature type="repeat" description="TPR" evidence="3">
    <location>
        <begin position="1930"/>
        <end position="1963"/>
    </location>
</feature>
<evidence type="ECO:0000256" key="2">
    <source>
        <dbReference type="ARBA" id="ARBA00022803"/>
    </source>
</evidence>
<dbReference type="Pfam" id="PF13181">
    <property type="entry name" value="TPR_8"/>
    <property type="match status" value="2"/>
</dbReference>
<dbReference type="PANTHER" id="PTHR45586:SF1">
    <property type="entry name" value="LIPOPOLYSACCHARIDE ASSEMBLY PROTEIN B"/>
    <property type="match status" value="1"/>
</dbReference>
<dbReference type="InterPro" id="IPR011990">
    <property type="entry name" value="TPR-like_helical_dom_sf"/>
</dbReference>
<dbReference type="SMART" id="SM00028">
    <property type="entry name" value="TPR"/>
    <property type="match status" value="14"/>
</dbReference>
<dbReference type="SUPFAM" id="SSF48452">
    <property type="entry name" value="TPR-like"/>
    <property type="match status" value="7"/>
</dbReference>
<reference evidence="5" key="1">
    <citation type="submission" date="2022-11" db="EMBL/GenBank/DDBJ databases">
        <title>Minimal conservation of predation-associated metabolite biosynthetic gene clusters underscores biosynthetic potential of Myxococcota including descriptions for ten novel species: Archangium lansinium sp. nov., Myxococcus landrumus sp. nov., Nannocystis bai.</title>
        <authorList>
            <person name="Ahearne A."/>
            <person name="Stevens C."/>
            <person name="Dowd S."/>
        </authorList>
    </citation>
    <scope>NUCLEOTIDE SEQUENCE</scope>
    <source>
        <strain evidence="5">Fl3</strain>
    </source>
</reference>
<evidence type="ECO:0000256" key="1">
    <source>
        <dbReference type="ARBA" id="ARBA00022737"/>
    </source>
</evidence>
<feature type="region of interest" description="Disordered" evidence="4">
    <location>
        <begin position="1"/>
        <end position="28"/>
    </location>
</feature>
<evidence type="ECO:0000313" key="6">
    <source>
        <dbReference type="Proteomes" id="UP001164459"/>
    </source>
</evidence>
<evidence type="ECO:0000256" key="4">
    <source>
        <dbReference type="SAM" id="MobiDB-lite"/>
    </source>
</evidence>
<accession>A0ABY7HFL7</accession>
<keyword evidence="2 3" id="KW-0802">TPR repeat</keyword>
<organism evidence="5 6">
    <name type="scientific">Nannocystis punicea</name>
    <dbReference type="NCBI Taxonomy" id="2995304"/>
    <lineage>
        <taxon>Bacteria</taxon>
        <taxon>Pseudomonadati</taxon>
        <taxon>Myxococcota</taxon>
        <taxon>Polyangia</taxon>
        <taxon>Nannocystales</taxon>
        <taxon>Nannocystaceae</taxon>
        <taxon>Nannocystis</taxon>
    </lineage>
</organism>
<feature type="compositionally biased region" description="Pro residues" evidence="4">
    <location>
        <begin position="15"/>
        <end position="28"/>
    </location>
</feature>